<dbReference type="PRINTS" id="PR01021">
    <property type="entry name" value="OMPADOMAIN"/>
</dbReference>
<keyword evidence="2 4" id="KW-0472">Membrane</keyword>
<dbReference type="PANTHER" id="PTHR30329">
    <property type="entry name" value="STATOR ELEMENT OF FLAGELLAR MOTOR COMPLEX"/>
    <property type="match status" value="1"/>
</dbReference>
<dbReference type="RefSeq" id="WP_311362220.1">
    <property type="nucleotide sequence ID" value="NZ_JAVRIE010000005.1"/>
</dbReference>
<name>A0AAW8R5W5_9ALTE</name>
<feature type="signal peptide" evidence="5">
    <location>
        <begin position="1"/>
        <end position="22"/>
    </location>
</feature>
<sequence>MKSLKITSSILACALVASCATYDPYTGEKEVSNAGKGAGIGAGVAAVIAFLANKDEDAGKRNERILKAAAGGAAIGGGIGYYMDAQEAKLRKQLRGTGVSVQREGDNINLIMPGNITFQSGSADINTDFLAVLDSVNLVLVEYDKTLVVVGGHTDSTGAATMNQTLSERRAQSVADYLSNKGILRDRLEVIGFGETQAIAPNNTEEGKALNRRVEISLLPVVVSQ</sequence>
<keyword evidence="3" id="KW-0998">Cell outer membrane</keyword>
<dbReference type="InterPro" id="IPR050330">
    <property type="entry name" value="Bact_OuterMem_StrucFunc"/>
</dbReference>
<dbReference type="InterPro" id="IPR006664">
    <property type="entry name" value="OMP_bac"/>
</dbReference>
<gene>
    <name evidence="7" type="ORF">RM544_12955</name>
</gene>
<organism evidence="7 8">
    <name type="scientific">Brumicola blandensis</name>
    <dbReference type="NCBI Taxonomy" id="3075611"/>
    <lineage>
        <taxon>Bacteria</taxon>
        <taxon>Pseudomonadati</taxon>
        <taxon>Pseudomonadota</taxon>
        <taxon>Gammaproteobacteria</taxon>
        <taxon>Alteromonadales</taxon>
        <taxon>Alteromonadaceae</taxon>
        <taxon>Brumicola</taxon>
    </lineage>
</organism>
<dbReference type="PROSITE" id="PS51123">
    <property type="entry name" value="OMPA_2"/>
    <property type="match status" value="1"/>
</dbReference>
<comment type="subcellular location">
    <subcellularLocation>
        <location evidence="1">Cell outer membrane</location>
    </subcellularLocation>
</comment>
<reference evidence="7 8" key="1">
    <citation type="submission" date="2023-09" db="EMBL/GenBank/DDBJ databases">
        <authorList>
            <person name="Rey-Velasco X."/>
        </authorList>
    </citation>
    <scope>NUCLEOTIDE SEQUENCE [LARGE SCALE GENOMIC DNA]</scope>
    <source>
        <strain evidence="7 8">W409</strain>
    </source>
</reference>
<protein>
    <submittedName>
        <fullName evidence="7">OmpA family protein</fullName>
    </submittedName>
</protein>
<keyword evidence="8" id="KW-1185">Reference proteome</keyword>
<dbReference type="PRINTS" id="PR01023">
    <property type="entry name" value="NAFLGMOTY"/>
</dbReference>
<dbReference type="CDD" id="cd07185">
    <property type="entry name" value="OmpA_C-like"/>
    <property type="match status" value="1"/>
</dbReference>
<dbReference type="InterPro" id="IPR036737">
    <property type="entry name" value="OmpA-like_sf"/>
</dbReference>
<dbReference type="GO" id="GO:0009279">
    <property type="term" value="C:cell outer membrane"/>
    <property type="evidence" value="ECO:0007669"/>
    <property type="project" value="UniProtKB-SubCell"/>
</dbReference>
<dbReference type="InterPro" id="IPR006665">
    <property type="entry name" value="OmpA-like"/>
</dbReference>
<dbReference type="Pfam" id="PF00691">
    <property type="entry name" value="OmpA"/>
    <property type="match status" value="1"/>
</dbReference>
<evidence type="ECO:0000256" key="1">
    <source>
        <dbReference type="ARBA" id="ARBA00004442"/>
    </source>
</evidence>
<proteinExistence type="predicted"/>
<dbReference type="PANTHER" id="PTHR30329:SF21">
    <property type="entry name" value="LIPOPROTEIN YIAD-RELATED"/>
    <property type="match status" value="1"/>
</dbReference>
<evidence type="ECO:0000259" key="6">
    <source>
        <dbReference type="PROSITE" id="PS51123"/>
    </source>
</evidence>
<accession>A0AAW8R5W5</accession>
<feature type="chain" id="PRO_5043510763" evidence="5">
    <location>
        <begin position="23"/>
        <end position="225"/>
    </location>
</feature>
<comment type="caution">
    <text evidence="7">The sequence shown here is derived from an EMBL/GenBank/DDBJ whole genome shotgun (WGS) entry which is preliminary data.</text>
</comment>
<evidence type="ECO:0000313" key="7">
    <source>
        <dbReference type="EMBL" id="MDT0583450.1"/>
    </source>
</evidence>
<evidence type="ECO:0000256" key="4">
    <source>
        <dbReference type="PROSITE-ProRule" id="PRU00473"/>
    </source>
</evidence>
<evidence type="ECO:0000313" key="8">
    <source>
        <dbReference type="Proteomes" id="UP001249020"/>
    </source>
</evidence>
<feature type="domain" description="OmpA-like" evidence="6">
    <location>
        <begin position="105"/>
        <end position="222"/>
    </location>
</feature>
<dbReference type="PROSITE" id="PS51257">
    <property type="entry name" value="PROKAR_LIPOPROTEIN"/>
    <property type="match status" value="1"/>
</dbReference>
<evidence type="ECO:0000256" key="3">
    <source>
        <dbReference type="ARBA" id="ARBA00023237"/>
    </source>
</evidence>
<dbReference type="AlphaFoldDB" id="A0AAW8R5W5"/>
<evidence type="ECO:0000256" key="2">
    <source>
        <dbReference type="ARBA" id="ARBA00023136"/>
    </source>
</evidence>
<evidence type="ECO:0000256" key="5">
    <source>
        <dbReference type="SAM" id="SignalP"/>
    </source>
</evidence>
<dbReference type="SUPFAM" id="SSF103088">
    <property type="entry name" value="OmpA-like"/>
    <property type="match status" value="1"/>
</dbReference>
<keyword evidence="5" id="KW-0732">Signal</keyword>
<dbReference type="Gene3D" id="3.30.1330.60">
    <property type="entry name" value="OmpA-like domain"/>
    <property type="match status" value="1"/>
</dbReference>
<dbReference type="Proteomes" id="UP001249020">
    <property type="component" value="Unassembled WGS sequence"/>
</dbReference>
<dbReference type="EMBL" id="JAVRIE010000005">
    <property type="protein sequence ID" value="MDT0583450.1"/>
    <property type="molecule type" value="Genomic_DNA"/>
</dbReference>